<dbReference type="Proteomes" id="UP000658258">
    <property type="component" value="Unassembled WGS sequence"/>
</dbReference>
<evidence type="ECO:0000313" key="1">
    <source>
        <dbReference type="EMBL" id="GHE57304.1"/>
    </source>
</evidence>
<organism evidence="1 2">
    <name type="scientific">Roseivirga thermotolerans</name>
    <dbReference type="NCBI Taxonomy" id="1758176"/>
    <lineage>
        <taxon>Bacteria</taxon>
        <taxon>Pseudomonadati</taxon>
        <taxon>Bacteroidota</taxon>
        <taxon>Cytophagia</taxon>
        <taxon>Cytophagales</taxon>
        <taxon>Roseivirgaceae</taxon>
        <taxon>Roseivirga</taxon>
    </lineage>
</organism>
<keyword evidence="2" id="KW-1185">Reference proteome</keyword>
<evidence type="ECO:0000313" key="2">
    <source>
        <dbReference type="Proteomes" id="UP000658258"/>
    </source>
</evidence>
<proteinExistence type="predicted"/>
<sequence length="95" mass="10828">MVLLSMGLGLIAFASYYIIRLIDFLINTDDIIYIEQFVVPIIPLALGIVCLNNGLRRGEVLICTLKTGKVLRIPLLNKFEKAELEKVLRSQFKYK</sequence>
<accession>A0ABQ3I5Y6</accession>
<reference evidence="2" key="1">
    <citation type="journal article" date="2019" name="Int. J. Syst. Evol. Microbiol.">
        <title>The Global Catalogue of Microorganisms (GCM) 10K type strain sequencing project: providing services to taxonomists for standard genome sequencing and annotation.</title>
        <authorList>
            <consortium name="The Broad Institute Genomics Platform"/>
            <consortium name="The Broad Institute Genome Sequencing Center for Infectious Disease"/>
            <person name="Wu L."/>
            <person name="Ma J."/>
        </authorList>
    </citation>
    <scope>NUCLEOTIDE SEQUENCE [LARGE SCALE GENOMIC DNA]</scope>
    <source>
        <strain evidence="2">CGMCC 1.15111</strain>
    </source>
</reference>
<comment type="caution">
    <text evidence="1">The sequence shown here is derived from an EMBL/GenBank/DDBJ whole genome shotgun (WGS) entry which is preliminary data.</text>
</comment>
<protein>
    <submittedName>
        <fullName evidence="1">Uncharacterized protein</fullName>
    </submittedName>
</protein>
<gene>
    <name evidence="1" type="ORF">GCM10011340_10440</name>
</gene>
<name>A0ABQ3I5Y6_9BACT</name>
<dbReference type="EMBL" id="BNAG01000001">
    <property type="protein sequence ID" value="GHE57304.1"/>
    <property type="molecule type" value="Genomic_DNA"/>
</dbReference>